<comment type="caution">
    <text evidence="2">The sequence shown here is derived from an EMBL/GenBank/DDBJ whole genome shotgun (WGS) entry which is preliminary data.</text>
</comment>
<feature type="region of interest" description="Disordered" evidence="1">
    <location>
        <begin position="189"/>
        <end position="212"/>
    </location>
</feature>
<evidence type="ECO:0000313" key="2">
    <source>
        <dbReference type="EMBL" id="KAL1558588.1"/>
    </source>
</evidence>
<name>A0ABD1HSS3_SALDI</name>
<feature type="compositionally biased region" description="Polar residues" evidence="1">
    <location>
        <begin position="1"/>
        <end position="12"/>
    </location>
</feature>
<evidence type="ECO:0000256" key="1">
    <source>
        <dbReference type="SAM" id="MobiDB-lite"/>
    </source>
</evidence>
<dbReference type="Proteomes" id="UP001567538">
    <property type="component" value="Unassembled WGS sequence"/>
</dbReference>
<sequence>MREKQLQVQENGSDMDPRNQEFGHLHHGCHRPGPRPPPLYAGSLHPAQHLARRLCTEAPARPTTAPPRRSPRSPPYCSIPIVREPADASSSVERGTVAVSRPFRVATDQCRCSATASRLVTGKLEKSRAPSPPLPLPVVNNSVLRRLTVLAQLGFAEVIGASTPARVALYAHRAVAALASTVRSAQPRAAASFTPSTPVTAKHRGAAPSTRGRARPFCGSFPDLEARYDPHTLVKNSSSRFLATCLYSKFVKILAGGAGEDIYCCRADLLPLGRHRAPPPQKLW</sequence>
<keyword evidence="3" id="KW-1185">Reference proteome</keyword>
<feature type="region of interest" description="Disordered" evidence="1">
    <location>
        <begin position="1"/>
        <end position="36"/>
    </location>
</feature>
<reference evidence="2 3" key="1">
    <citation type="submission" date="2024-06" db="EMBL/GenBank/DDBJ databases">
        <title>A chromosome level genome sequence of Diviner's sage (Salvia divinorum).</title>
        <authorList>
            <person name="Ford S.A."/>
            <person name="Ro D.-K."/>
            <person name="Ness R.W."/>
            <person name="Phillips M.A."/>
        </authorList>
    </citation>
    <scope>NUCLEOTIDE SEQUENCE [LARGE SCALE GENOMIC DNA]</scope>
    <source>
        <strain evidence="2">SAF-2024a</strain>
        <tissue evidence="2">Leaf</tissue>
    </source>
</reference>
<dbReference type="AlphaFoldDB" id="A0ABD1HSS3"/>
<gene>
    <name evidence="2" type="ORF">AAHA92_09036</name>
</gene>
<feature type="compositionally biased region" description="Basic and acidic residues" evidence="1">
    <location>
        <begin position="15"/>
        <end position="24"/>
    </location>
</feature>
<dbReference type="EMBL" id="JBEAFC010000004">
    <property type="protein sequence ID" value="KAL1558588.1"/>
    <property type="molecule type" value="Genomic_DNA"/>
</dbReference>
<accession>A0ABD1HSS3</accession>
<proteinExistence type="predicted"/>
<protein>
    <submittedName>
        <fullName evidence="2">Uncharacterized protein</fullName>
    </submittedName>
</protein>
<organism evidence="2 3">
    <name type="scientific">Salvia divinorum</name>
    <name type="common">Maria pastora</name>
    <name type="synonym">Diviner's sage</name>
    <dbReference type="NCBI Taxonomy" id="28513"/>
    <lineage>
        <taxon>Eukaryota</taxon>
        <taxon>Viridiplantae</taxon>
        <taxon>Streptophyta</taxon>
        <taxon>Embryophyta</taxon>
        <taxon>Tracheophyta</taxon>
        <taxon>Spermatophyta</taxon>
        <taxon>Magnoliopsida</taxon>
        <taxon>eudicotyledons</taxon>
        <taxon>Gunneridae</taxon>
        <taxon>Pentapetalae</taxon>
        <taxon>asterids</taxon>
        <taxon>lamiids</taxon>
        <taxon>Lamiales</taxon>
        <taxon>Lamiaceae</taxon>
        <taxon>Nepetoideae</taxon>
        <taxon>Mentheae</taxon>
        <taxon>Salviinae</taxon>
        <taxon>Salvia</taxon>
        <taxon>Salvia subgen. Calosphace</taxon>
    </lineage>
</organism>
<evidence type="ECO:0000313" key="3">
    <source>
        <dbReference type="Proteomes" id="UP001567538"/>
    </source>
</evidence>